<evidence type="ECO:0000256" key="3">
    <source>
        <dbReference type="ARBA" id="ARBA00023163"/>
    </source>
</evidence>
<evidence type="ECO:0000313" key="7">
    <source>
        <dbReference type="EMBL" id="CDO51934.1"/>
    </source>
</evidence>
<dbReference type="CDD" id="cd12148">
    <property type="entry name" value="fungal_TF_MHR"/>
    <property type="match status" value="1"/>
</dbReference>
<dbReference type="InterPro" id="IPR050797">
    <property type="entry name" value="Carb_Metab_Trans_Reg"/>
</dbReference>
<accession>A0A0J9X3B5</accession>
<dbReference type="GO" id="GO:0008270">
    <property type="term" value="F:zinc ion binding"/>
    <property type="evidence" value="ECO:0007669"/>
    <property type="project" value="InterPro"/>
</dbReference>
<name>A0A0J9X3B5_GEOCN</name>
<gene>
    <name evidence="7" type="ORF">BN980_GECA02s03244g</name>
</gene>
<feature type="compositionally biased region" description="Polar residues" evidence="5">
    <location>
        <begin position="596"/>
        <end position="605"/>
    </location>
</feature>
<dbReference type="Pfam" id="PF04082">
    <property type="entry name" value="Fungal_trans"/>
    <property type="match status" value="1"/>
</dbReference>
<dbReference type="Proteomes" id="UP000242525">
    <property type="component" value="Unassembled WGS sequence"/>
</dbReference>
<dbReference type="GO" id="GO:0006351">
    <property type="term" value="P:DNA-templated transcription"/>
    <property type="evidence" value="ECO:0007669"/>
    <property type="project" value="InterPro"/>
</dbReference>
<protein>
    <submittedName>
        <fullName evidence="7">Similar to Saccharomyces cerevisiae YIR023W DAL81 Positive regulator of genes in multiple nitrogen degradation pathways</fullName>
    </submittedName>
</protein>
<evidence type="ECO:0000256" key="5">
    <source>
        <dbReference type="SAM" id="MobiDB-lite"/>
    </source>
</evidence>
<dbReference type="GO" id="GO:0003677">
    <property type="term" value="F:DNA binding"/>
    <property type="evidence" value="ECO:0007669"/>
    <property type="project" value="InterPro"/>
</dbReference>
<comment type="caution">
    <text evidence="7">The sequence shown here is derived from an EMBL/GenBank/DDBJ whole genome shotgun (WGS) entry which is preliminary data.</text>
</comment>
<sequence length="635" mass="72205">MSDDNEPLTVLFGSVENVYQNVENLRKKLSARTRPAGLTLEVLGPDSKRHLIDRDGADDYLNCRGADDQPRKRHRISDSGFVGMSSHFDPHLLQFLDDGRLGDVRFRHVNTNPAFPVHFLKSPRDTANTEEQHATEISAQRERIRNMVKDTEQRLLELFFELVYPVYPIIDPSQFYAAYNRPGNTDNIDVGVLAGMLAISVTWNKYDPVLCLINFPRQLHDNLFAECNAAVERTLKSPTIETVQGLLLLMQWQTEQQEDLRAQLNRSKLVSVTFSLGIHLDCRDWNIAPEEKIMRERLWWSVYLAEKWASTNFGVPSGITLESSTWDYNKFISNNGEIPLFTNFIKLTLVLDKVMTELYSPRAYKVRYLDVATTIAKADEYLSELERWRAELPSEIREMSASSAMELKQNGILHLAELTVSVLLHRIKLHPACSRNNRIPRHELQAHRAQSYATIQRIVAFTLSITNSHIKTFWHTMVRYNFSTLFSFLVFFNLTSLTKREYNNSKLVLEKWNKTLQGLSKSWPSGPALAVERGNTPFAAVLKEEIDSKLVRYMGEGGAAGVAGTDPTASKRKRVPKRPAPPAPLVPIKGVHPRLDSTNTASQLLDPTARSGPALPLRFFANTSNDDNDDNNRKE</sequence>
<keyword evidence="8" id="KW-1185">Reference proteome</keyword>
<dbReference type="InterPro" id="IPR007219">
    <property type="entry name" value="XnlR_reg_dom"/>
</dbReference>
<keyword evidence="2" id="KW-0805">Transcription regulation</keyword>
<dbReference type="PANTHER" id="PTHR31668">
    <property type="entry name" value="GLUCOSE TRANSPORT TRANSCRIPTION REGULATOR RGT1-RELATED-RELATED"/>
    <property type="match status" value="1"/>
</dbReference>
<reference evidence="7" key="1">
    <citation type="submission" date="2014-03" db="EMBL/GenBank/DDBJ databases">
        <authorList>
            <person name="Casaregola S."/>
        </authorList>
    </citation>
    <scope>NUCLEOTIDE SEQUENCE [LARGE SCALE GENOMIC DNA]</scope>
    <source>
        <strain evidence="7">CLIB 918</strain>
    </source>
</reference>
<keyword evidence="3" id="KW-0804">Transcription</keyword>
<evidence type="ECO:0000256" key="1">
    <source>
        <dbReference type="ARBA" id="ARBA00022833"/>
    </source>
</evidence>
<dbReference type="AlphaFoldDB" id="A0A0J9X3B5"/>
<dbReference type="STRING" id="1173061.A0A0J9X3B5"/>
<feature type="domain" description="Xylanolytic transcriptional activator regulatory" evidence="6">
    <location>
        <begin position="156"/>
        <end position="388"/>
    </location>
</feature>
<proteinExistence type="predicted"/>
<dbReference type="OrthoDB" id="1924787at2759"/>
<feature type="region of interest" description="Disordered" evidence="5">
    <location>
        <begin position="560"/>
        <end position="635"/>
    </location>
</feature>
<keyword evidence="4" id="KW-0539">Nucleus</keyword>
<dbReference type="EMBL" id="CCBN010000002">
    <property type="protein sequence ID" value="CDO51934.1"/>
    <property type="molecule type" value="Genomic_DNA"/>
</dbReference>
<evidence type="ECO:0000313" key="8">
    <source>
        <dbReference type="Proteomes" id="UP000242525"/>
    </source>
</evidence>
<organism evidence="7 8">
    <name type="scientific">Geotrichum candidum</name>
    <name type="common">Oospora lactis</name>
    <name type="synonym">Dipodascus geotrichum</name>
    <dbReference type="NCBI Taxonomy" id="1173061"/>
    <lineage>
        <taxon>Eukaryota</taxon>
        <taxon>Fungi</taxon>
        <taxon>Dikarya</taxon>
        <taxon>Ascomycota</taxon>
        <taxon>Saccharomycotina</taxon>
        <taxon>Dipodascomycetes</taxon>
        <taxon>Dipodascales</taxon>
        <taxon>Dipodascaceae</taxon>
        <taxon>Geotrichum</taxon>
    </lineage>
</organism>
<keyword evidence="1" id="KW-0862">Zinc</keyword>
<evidence type="ECO:0000259" key="6">
    <source>
        <dbReference type="Pfam" id="PF04082"/>
    </source>
</evidence>
<evidence type="ECO:0000256" key="2">
    <source>
        <dbReference type="ARBA" id="ARBA00023015"/>
    </source>
</evidence>
<evidence type="ECO:0000256" key="4">
    <source>
        <dbReference type="ARBA" id="ARBA00023242"/>
    </source>
</evidence>